<dbReference type="InterPro" id="IPR041780">
    <property type="entry name" value="MPP_PrpE-like"/>
</dbReference>
<dbReference type="Pfam" id="PF13671">
    <property type="entry name" value="AAA_33"/>
    <property type="match status" value="1"/>
</dbReference>
<keyword evidence="3" id="KW-0418">Kinase</keyword>
<dbReference type="AlphaFoldDB" id="A0A8J3YUH6"/>
<dbReference type="NCBIfam" id="TIGR04075">
    <property type="entry name" value="bacter_Pnkp"/>
    <property type="match status" value="1"/>
</dbReference>
<evidence type="ECO:0000313" key="4">
    <source>
        <dbReference type="Proteomes" id="UP000619260"/>
    </source>
</evidence>
<dbReference type="SUPFAM" id="SSF56300">
    <property type="entry name" value="Metallo-dependent phosphatases"/>
    <property type="match status" value="1"/>
</dbReference>
<dbReference type="Gene3D" id="3.60.21.10">
    <property type="match status" value="1"/>
</dbReference>
<proteinExistence type="predicted"/>
<dbReference type="Pfam" id="PF00149">
    <property type="entry name" value="Metallophos"/>
    <property type="match status" value="1"/>
</dbReference>
<dbReference type="InterPro" id="IPR004843">
    <property type="entry name" value="Calcineurin-like_PHP"/>
</dbReference>
<keyword evidence="4" id="KW-1185">Reference proteome</keyword>
<dbReference type="Pfam" id="PF16542">
    <property type="entry name" value="PNKP_ligase"/>
    <property type="match status" value="1"/>
</dbReference>
<dbReference type="GO" id="GO:0016791">
    <property type="term" value="F:phosphatase activity"/>
    <property type="evidence" value="ECO:0007669"/>
    <property type="project" value="TreeGrafter"/>
</dbReference>
<dbReference type="InterPro" id="IPR029052">
    <property type="entry name" value="Metallo-depent_PP-like"/>
</dbReference>
<evidence type="ECO:0000259" key="2">
    <source>
        <dbReference type="Pfam" id="PF16542"/>
    </source>
</evidence>
<dbReference type="GO" id="GO:0016301">
    <property type="term" value="F:kinase activity"/>
    <property type="evidence" value="ECO:0007669"/>
    <property type="project" value="UniProtKB-KW"/>
</dbReference>
<dbReference type="PANTHER" id="PTHR42850:SF7">
    <property type="entry name" value="BIS(5'-NUCLEOSYL)-TETRAPHOSPHATASE PRPE [ASYMMETRICAL]"/>
    <property type="match status" value="1"/>
</dbReference>
<feature type="domain" description="Polynucleotide kinase-phosphatase ligase" evidence="2">
    <location>
        <begin position="444"/>
        <end position="811"/>
    </location>
</feature>
<dbReference type="SUPFAM" id="SSF56091">
    <property type="entry name" value="DNA ligase/mRNA capping enzyme, catalytic domain"/>
    <property type="match status" value="1"/>
</dbReference>
<evidence type="ECO:0000259" key="1">
    <source>
        <dbReference type="Pfam" id="PF00149"/>
    </source>
</evidence>
<dbReference type="SUPFAM" id="SSF52540">
    <property type="entry name" value="P-loop containing nucleoside triphosphate hydrolases"/>
    <property type="match status" value="1"/>
</dbReference>
<evidence type="ECO:0000313" key="3">
    <source>
        <dbReference type="EMBL" id="GIJ50748.1"/>
    </source>
</evidence>
<gene>
    <name evidence="3" type="ORF">Val02_76340</name>
</gene>
<dbReference type="Proteomes" id="UP000619260">
    <property type="component" value="Unassembled WGS sequence"/>
</dbReference>
<dbReference type="InterPro" id="IPR032380">
    <property type="entry name" value="PNKP_ligase_dom"/>
</dbReference>
<sequence>MTSVVLPELSLVALVGISGSGKSTFARTHFKPTQVLSSDAFRAMLADDENDQSATAEAFDALHYVAGKRLKAGRLTVVDATNVQEHARASLVKVAREHDVLPVAIVLDTDLDTCWERTEARTDRDFGKGVLVRQHRALRKSVKRLAQEGFRKVFVVADPSTVEVSYQKLYNDRKELTGPFDIFGDVHGCYDELVALMGKLGWEGTTHPEGRTAVFVGDLVDRGPNAPAVLRLVMEMVAAGTALCVSGNHEAKLLRKLRGRNVRVSHGLAETLEQLEASPVEGLEGFLDGLVSHYVLDGGNLVVAHAGCKEAFQGRASGRVRAFCLYGETTGETDEYGLPVRYPWANEYRGRAMVVYGHTPVPRAEWVNNTICLDTGCVFGGAMTALRYPERQLVSVPAAREYYAPARPLETPRGEGLLLTDVTGRRSIDTGYGRTTVSAESAAAALEVMSRFALDPRWLRWLPPTMAPSSTSTVEGYLEHPAQALADYAKVGVTEVVCQEKHMGSRAVILVARTPEAAEAAFGIAGPGAVWTRTGRPFFADAGPMLDRVRAAVDKAGLWESLGTGWVMFDAEIMPWSAKALGLIRDRYASVGAAAGAALPRALAVLDAAAGRGLDVAALRDRIATRAGHMESFRRAYRQYCWPVDGLEGLRVAPFAVLAAAGLNGVTRPNDWHLEHVDRLVAADPELFAPTRRIVANVADVDAVTDWWLALTANGGEGMVVKPLAGADPAGRVQPGLKCRGREYLRLIYGPDYTLPAQLSKLRRRGLGRKWHLARAEYQLGAAALDRFVAGEPLWRTHELVFAILACESEPVDPRL</sequence>
<dbReference type="GO" id="GO:0005737">
    <property type="term" value="C:cytoplasm"/>
    <property type="evidence" value="ECO:0007669"/>
    <property type="project" value="TreeGrafter"/>
</dbReference>
<keyword evidence="3" id="KW-0808">Transferase</keyword>
<dbReference type="PANTHER" id="PTHR42850">
    <property type="entry name" value="METALLOPHOSPHOESTERASE"/>
    <property type="match status" value="1"/>
</dbReference>
<dbReference type="Gene3D" id="3.30.470.30">
    <property type="entry name" value="DNA ligase/mRNA capping enzyme"/>
    <property type="match status" value="2"/>
</dbReference>
<dbReference type="RefSeq" id="WP_203904177.1">
    <property type="nucleotide sequence ID" value="NZ_BOPF01000039.1"/>
</dbReference>
<dbReference type="InterPro" id="IPR050126">
    <property type="entry name" value="Ap4A_hydrolase"/>
</dbReference>
<protein>
    <submittedName>
        <fullName evidence="3">Polynucleotide kinase-phosphatase</fullName>
    </submittedName>
</protein>
<dbReference type="EMBL" id="BOPF01000039">
    <property type="protein sequence ID" value="GIJ50748.1"/>
    <property type="molecule type" value="Genomic_DNA"/>
</dbReference>
<dbReference type="InterPro" id="IPR027417">
    <property type="entry name" value="P-loop_NTPase"/>
</dbReference>
<dbReference type="CDD" id="cd07423">
    <property type="entry name" value="MPP_Prp_like"/>
    <property type="match status" value="1"/>
</dbReference>
<dbReference type="Gene3D" id="3.40.50.300">
    <property type="entry name" value="P-loop containing nucleotide triphosphate hydrolases"/>
    <property type="match status" value="1"/>
</dbReference>
<comment type="caution">
    <text evidence="3">The sequence shown here is derived from an EMBL/GenBank/DDBJ whole genome shotgun (WGS) entry which is preliminary data.</text>
</comment>
<name>A0A8J3YUH6_9ACTN</name>
<dbReference type="InterPro" id="IPR024028">
    <property type="entry name" value="PNKP_bac"/>
</dbReference>
<accession>A0A8J3YUH6</accession>
<organism evidence="3 4">
    <name type="scientific">Virgisporangium aliadipatigenens</name>
    <dbReference type="NCBI Taxonomy" id="741659"/>
    <lineage>
        <taxon>Bacteria</taxon>
        <taxon>Bacillati</taxon>
        <taxon>Actinomycetota</taxon>
        <taxon>Actinomycetes</taxon>
        <taxon>Micromonosporales</taxon>
        <taxon>Micromonosporaceae</taxon>
        <taxon>Virgisporangium</taxon>
    </lineage>
</organism>
<feature type="domain" description="Calcineurin-like phosphoesterase" evidence="1">
    <location>
        <begin position="179"/>
        <end position="362"/>
    </location>
</feature>
<reference evidence="3" key="1">
    <citation type="submission" date="2021-01" db="EMBL/GenBank/DDBJ databases">
        <title>Whole genome shotgun sequence of Virgisporangium aliadipatigenens NBRC 105644.</title>
        <authorList>
            <person name="Komaki H."/>
            <person name="Tamura T."/>
        </authorList>
    </citation>
    <scope>NUCLEOTIDE SEQUENCE</scope>
    <source>
        <strain evidence="3">NBRC 105644</strain>
    </source>
</reference>